<name>A0AAU9IXU3_9CILI</name>
<feature type="region of interest" description="Disordered" evidence="1">
    <location>
        <begin position="113"/>
        <end position="146"/>
    </location>
</feature>
<comment type="caution">
    <text evidence="2">The sequence shown here is derived from an EMBL/GenBank/DDBJ whole genome shotgun (WGS) entry which is preliminary data.</text>
</comment>
<evidence type="ECO:0000313" key="3">
    <source>
        <dbReference type="Proteomes" id="UP001162131"/>
    </source>
</evidence>
<accession>A0AAU9IXU3</accession>
<evidence type="ECO:0000256" key="1">
    <source>
        <dbReference type="SAM" id="MobiDB-lite"/>
    </source>
</evidence>
<keyword evidence="3" id="KW-1185">Reference proteome</keyword>
<protein>
    <submittedName>
        <fullName evidence="2">Uncharacterized protein</fullName>
    </submittedName>
</protein>
<evidence type="ECO:0000313" key="2">
    <source>
        <dbReference type="EMBL" id="CAG9319369.1"/>
    </source>
</evidence>
<feature type="region of interest" description="Disordered" evidence="1">
    <location>
        <begin position="185"/>
        <end position="205"/>
    </location>
</feature>
<dbReference type="AlphaFoldDB" id="A0AAU9IXU3"/>
<feature type="compositionally biased region" description="Basic and acidic residues" evidence="1">
    <location>
        <begin position="137"/>
        <end position="146"/>
    </location>
</feature>
<dbReference type="Proteomes" id="UP001162131">
    <property type="component" value="Unassembled WGS sequence"/>
</dbReference>
<feature type="region of interest" description="Disordered" evidence="1">
    <location>
        <begin position="41"/>
        <end position="61"/>
    </location>
</feature>
<reference evidence="2" key="1">
    <citation type="submission" date="2021-09" db="EMBL/GenBank/DDBJ databases">
        <authorList>
            <consortium name="AG Swart"/>
            <person name="Singh M."/>
            <person name="Singh A."/>
            <person name="Seah K."/>
            <person name="Emmerich C."/>
        </authorList>
    </citation>
    <scope>NUCLEOTIDE SEQUENCE</scope>
    <source>
        <strain evidence="2">ATCC30299</strain>
    </source>
</reference>
<gene>
    <name evidence="2" type="ORF">BSTOLATCC_MIC23577</name>
</gene>
<feature type="compositionally biased region" description="Polar residues" evidence="1">
    <location>
        <begin position="122"/>
        <end position="132"/>
    </location>
</feature>
<sequence length="292" mass="33738">MLNKNDYNLLNYWLSQLMDSLKPSKKDFYANSLKQIPKIPLTNLDSRSPSDSPDSHFLTKTSTPIAKPLKIRNLVRTQTMKYNSPVFKQFPQQTVAKFNINELERRVKRHPTHEPVPIYSPLYSSPTSSRKTTVAPVRDEEVHDNEETPKNIYKTSTVIRKKVKTLTMKLIKPSSIKREIIENEEASEKATETSATEIPSSTHRRVSSVDQIYSNQKTAIKSWFSHKIDKTPDTVIKSPIFQTVGSRNDFVIKIRGPKNDFDKKSKEHLVKTRKKKRTHVEYTWKGAHGFLN</sequence>
<proteinExistence type="predicted"/>
<dbReference type="EMBL" id="CAJZBQ010000022">
    <property type="protein sequence ID" value="CAG9319369.1"/>
    <property type="molecule type" value="Genomic_DNA"/>
</dbReference>
<organism evidence="2 3">
    <name type="scientific">Blepharisma stoltei</name>
    <dbReference type="NCBI Taxonomy" id="1481888"/>
    <lineage>
        <taxon>Eukaryota</taxon>
        <taxon>Sar</taxon>
        <taxon>Alveolata</taxon>
        <taxon>Ciliophora</taxon>
        <taxon>Postciliodesmatophora</taxon>
        <taxon>Heterotrichea</taxon>
        <taxon>Heterotrichida</taxon>
        <taxon>Blepharismidae</taxon>
        <taxon>Blepharisma</taxon>
    </lineage>
</organism>